<dbReference type="InterPro" id="IPR052897">
    <property type="entry name" value="Sec-Metab_Biosynth_Hydrolase"/>
</dbReference>
<dbReference type="GO" id="GO:0016787">
    <property type="term" value="F:hydrolase activity"/>
    <property type="evidence" value="ECO:0007669"/>
    <property type="project" value="UniProtKB-KW"/>
</dbReference>
<dbReference type="AlphaFoldDB" id="A0A3A9WJN4"/>
<evidence type="ECO:0000259" key="1">
    <source>
        <dbReference type="Pfam" id="PF12697"/>
    </source>
</evidence>
<dbReference type="Gene3D" id="3.40.50.1820">
    <property type="entry name" value="alpha/beta hydrolase"/>
    <property type="match status" value="1"/>
</dbReference>
<dbReference type="EMBL" id="RBDX01000007">
    <property type="protein sequence ID" value="RKN09654.1"/>
    <property type="molecule type" value="Genomic_DNA"/>
</dbReference>
<dbReference type="PANTHER" id="PTHR37017:SF11">
    <property type="entry name" value="ESTERASE_LIPASE_THIOESTERASE DOMAIN-CONTAINING PROTEIN"/>
    <property type="match status" value="1"/>
</dbReference>
<gene>
    <name evidence="2" type="ORF">D7319_11370</name>
</gene>
<dbReference type="PANTHER" id="PTHR37017">
    <property type="entry name" value="AB HYDROLASE-1 DOMAIN-CONTAINING PROTEIN-RELATED"/>
    <property type="match status" value="1"/>
</dbReference>
<evidence type="ECO:0000313" key="3">
    <source>
        <dbReference type="Proteomes" id="UP000275024"/>
    </source>
</evidence>
<dbReference type="SUPFAM" id="SSF53474">
    <property type="entry name" value="alpha/beta-Hydrolases"/>
    <property type="match status" value="1"/>
</dbReference>
<sequence length="263" mass="28418">MIHWRSTLKLFEWLVGLGKKSPSPKPTVVLVHGAFEDAAAWNGVTVRLQRCGYRVLAPAVPLRGIRADVTYLDRFIKNVDGPVVLVGHSYGGVLVTELAARNEHVSALVYVAAFISEAGETINALNTQFPGTLLPEATYTVDYGDGIDMYVKPESYKRLLAGDRPSRAAAVTAAGQRPIDVSALTEVTTASAPGEIPKFALVATRDNAVPAQAQQYQAERARATVYRLRSSHDVPTSHPKFVVRVIEAASRRGEKGARGLGDE</sequence>
<dbReference type="InterPro" id="IPR000073">
    <property type="entry name" value="AB_hydrolase_1"/>
</dbReference>
<organism evidence="2 3">
    <name type="scientific">Streptomyces radicis</name>
    <dbReference type="NCBI Taxonomy" id="1750517"/>
    <lineage>
        <taxon>Bacteria</taxon>
        <taxon>Bacillati</taxon>
        <taxon>Actinomycetota</taxon>
        <taxon>Actinomycetes</taxon>
        <taxon>Kitasatosporales</taxon>
        <taxon>Streptomycetaceae</taxon>
        <taxon>Streptomyces</taxon>
    </lineage>
</organism>
<name>A0A3A9WJN4_9ACTN</name>
<comment type="caution">
    <text evidence="2">The sequence shown here is derived from an EMBL/GenBank/DDBJ whole genome shotgun (WGS) entry which is preliminary data.</text>
</comment>
<keyword evidence="2" id="KW-0378">Hydrolase</keyword>
<dbReference type="Proteomes" id="UP000275024">
    <property type="component" value="Unassembled WGS sequence"/>
</dbReference>
<evidence type="ECO:0000313" key="2">
    <source>
        <dbReference type="EMBL" id="RKN09654.1"/>
    </source>
</evidence>
<accession>A0A3A9WJN4</accession>
<dbReference type="Pfam" id="PF12697">
    <property type="entry name" value="Abhydrolase_6"/>
    <property type="match status" value="1"/>
</dbReference>
<protein>
    <submittedName>
        <fullName evidence="2">Alpha/beta hydrolase</fullName>
    </submittedName>
</protein>
<reference evidence="2 3" key="1">
    <citation type="submission" date="2018-09" db="EMBL/GenBank/DDBJ databases">
        <title>Streptomyces sp. nov. DS1-2, an endophytic actinomycete isolated from roots of Dendrobium scabrilingue.</title>
        <authorList>
            <person name="Kuncharoen N."/>
            <person name="Kudo T."/>
            <person name="Ohkuma M."/>
            <person name="Yuki M."/>
            <person name="Tanasupawat S."/>
        </authorList>
    </citation>
    <scope>NUCLEOTIDE SEQUENCE [LARGE SCALE GENOMIC DNA]</scope>
    <source>
        <strain evidence="2 3">AZ1-7</strain>
    </source>
</reference>
<dbReference type="InterPro" id="IPR029058">
    <property type="entry name" value="AB_hydrolase_fold"/>
</dbReference>
<proteinExistence type="predicted"/>
<feature type="domain" description="AB hydrolase-1" evidence="1">
    <location>
        <begin position="28"/>
        <end position="244"/>
    </location>
</feature>